<proteinExistence type="predicted"/>
<dbReference type="GO" id="GO:0008168">
    <property type="term" value="F:methyltransferase activity"/>
    <property type="evidence" value="ECO:0007669"/>
    <property type="project" value="UniProtKB-KW"/>
</dbReference>
<dbReference type="Proteomes" id="UP001526201">
    <property type="component" value="Unassembled WGS sequence"/>
</dbReference>
<dbReference type="EMBL" id="JACKTY010000014">
    <property type="protein sequence ID" value="MCV7225543.1"/>
    <property type="molecule type" value="Genomic_DNA"/>
</dbReference>
<name>A0ABT3C7V7_9MYCO</name>
<comment type="caution">
    <text evidence="1">The sequence shown here is derived from an EMBL/GenBank/DDBJ whole genome shotgun (WGS) entry which is preliminary data.</text>
</comment>
<evidence type="ECO:0000313" key="1">
    <source>
        <dbReference type="EMBL" id="MCV7225543.1"/>
    </source>
</evidence>
<dbReference type="RefSeq" id="WP_264066315.1">
    <property type="nucleotide sequence ID" value="NZ_JACKTY010000014.1"/>
</dbReference>
<reference evidence="1 2" key="1">
    <citation type="journal article" date="2022" name="BMC Genomics">
        <title>Comparative genome analysis of mycobacteria focusing on tRNA and non-coding RNA.</title>
        <authorList>
            <person name="Behra P.R.K."/>
            <person name="Pettersson B.M.F."/>
            <person name="Ramesh M."/>
            <person name="Das S."/>
            <person name="Dasgupta S."/>
            <person name="Kirsebom L.A."/>
        </authorList>
    </citation>
    <scope>NUCLEOTIDE SEQUENCE [LARGE SCALE GENOMIC DNA]</scope>
    <source>
        <strain evidence="1 2">DSM 44078</strain>
    </source>
</reference>
<protein>
    <submittedName>
        <fullName evidence="1">SAM-dependent methyltransferase</fullName>
    </submittedName>
</protein>
<organism evidence="1 2">
    <name type="scientific">Mycolicibacterium komossense</name>
    <dbReference type="NCBI Taxonomy" id="1779"/>
    <lineage>
        <taxon>Bacteria</taxon>
        <taxon>Bacillati</taxon>
        <taxon>Actinomycetota</taxon>
        <taxon>Actinomycetes</taxon>
        <taxon>Mycobacteriales</taxon>
        <taxon>Mycobacteriaceae</taxon>
        <taxon>Mycolicibacterium</taxon>
    </lineage>
</organism>
<keyword evidence="1" id="KW-0808">Transferase</keyword>
<sequence length="216" mass="23421">MSTAQQRDWKDWHQGYADPDSDLSHRLAHVQRRLSDALSAAPPGPLRLISLCAGEGRDVLGVLPTHPRRADVTARLVELDPDVAAVARLRAAELDLDGVEVVTGNAGLASAYDGLVPADVVLACGIFGNVNEADIHTTIRGLPALSKPGATVLWTRHRKSPDLTPQIREWFAEADFDEVGFDIEEGRGFSVGTQVFRGATAAFDPTVRFFEFEPRG</sequence>
<dbReference type="GO" id="GO:0032259">
    <property type="term" value="P:methylation"/>
    <property type="evidence" value="ECO:0007669"/>
    <property type="project" value="UniProtKB-KW"/>
</dbReference>
<keyword evidence="2" id="KW-1185">Reference proteome</keyword>
<dbReference type="InterPro" id="IPR029063">
    <property type="entry name" value="SAM-dependent_MTases_sf"/>
</dbReference>
<gene>
    <name evidence="1" type="ORF">H7J73_05785</name>
</gene>
<dbReference type="Gene3D" id="3.40.50.150">
    <property type="entry name" value="Vaccinia Virus protein VP39"/>
    <property type="match status" value="1"/>
</dbReference>
<accession>A0ABT3C7V7</accession>
<dbReference type="SUPFAM" id="SSF53335">
    <property type="entry name" value="S-adenosyl-L-methionine-dependent methyltransferases"/>
    <property type="match status" value="1"/>
</dbReference>
<keyword evidence="1" id="KW-0489">Methyltransferase</keyword>
<evidence type="ECO:0000313" key="2">
    <source>
        <dbReference type="Proteomes" id="UP001526201"/>
    </source>
</evidence>